<dbReference type="Proteomes" id="UP000267029">
    <property type="component" value="Unassembled WGS sequence"/>
</dbReference>
<reference evidence="1 2" key="1">
    <citation type="submission" date="2018-10" db="EMBL/GenBank/DDBJ databases">
        <authorList>
            <consortium name="Pathogen Informatics"/>
        </authorList>
    </citation>
    <scope>NUCLEOTIDE SEQUENCE [LARGE SCALE GENOMIC DNA]</scope>
</reference>
<evidence type="ECO:0000313" key="2">
    <source>
        <dbReference type="Proteomes" id="UP000267029"/>
    </source>
</evidence>
<keyword evidence="2" id="KW-1185">Reference proteome</keyword>
<gene>
    <name evidence="1" type="ORF">MCOS_LOCUS9654</name>
</gene>
<name>A0A0R3UP86_MESCO</name>
<sequence length="460" mass="53456">MKAHDSDKTLDVVVRGYPHTQRLHIHGDEPHSQLQPPHIPVGTTALQERLQKEELFLTSLLAQKRQDRKRSQEELAAQVDWILQCIPIDMLTFQWLDNCTISLGVRAFLVEHLLPSLVLGLEHILREADKRGLCTENGVKMDVNFNPINRLAEFLMRNNPKHGNLTRKVCLNPYTKGMRQVLNLLKQDLFLKSDTELARHTAASEERKLEWEKMKEMVARELDEKSRQLEPMFDCFRVNESETVNAAVVQKSIRSFLKTVLNVPEDLQLIERPMVHVEHVDVHVEDYVRSEFMAVIASVQFQYVMECVRPLSMEVFGALFNHMQRCAREYQEHVNRRLRLGVSTEIGIGFDKDADPELNRAQVFEMFDQFANEANEQLRKTLVDPHEWRIHEYHLRHSKFDPWDQSVQILPYSPSKIFDQPLQIGTPNYAQDDLEVGFLSQTCRNTCPPEPKHDENGGVK</sequence>
<accession>A0A0R3UP86</accession>
<evidence type="ECO:0000313" key="1">
    <source>
        <dbReference type="EMBL" id="VDD83651.1"/>
    </source>
</evidence>
<dbReference type="AlphaFoldDB" id="A0A0R3UP86"/>
<protein>
    <submittedName>
        <fullName evidence="1">Uncharacterized protein</fullName>
    </submittedName>
</protein>
<dbReference type="STRING" id="53468.A0A0R3UP86"/>
<organism evidence="1 2">
    <name type="scientific">Mesocestoides corti</name>
    <name type="common">Flatworm</name>
    <dbReference type="NCBI Taxonomy" id="53468"/>
    <lineage>
        <taxon>Eukaryota</taxon>
        <taxon>Metazoa</taxon>
        <taxon>Spiralia</taxon>
        <taxon>Lophotrochozoa</taxon>
        <taxon>Platyhelminthes</taxon>
        <taxon>Cestoda</taxon>
        <taxon>Eucestoda</taxon>
        <taxon>Cyclophyllidea</taxon>
        <taxon>Mesocestoididae</taxon>
        <taxon>Mesocestoides</taxon>
    </lineage>
</organism>
<dbReference type="PANTHER" id="PTHR46788:SF1">
    <property type="entry name" value="EF-HAND CALCIUM-BINDING DOMAIN-CONTAINING PROTEIN 5"/>
    <property type="match status" value="1"/>
</dbReference>
<dbReference type="PANTHER" id="PTHR46788">
    <property type="entry name" value="EF-HAND CALCIUM-BINDING DOMAIN-CONTAINING PROTEIN 5"/>
    <property type="match status" value="1"/>
</dbReference>
<dbReference type="CDD" id="cd22968">
    <property type="entry name" value="DD_EFCAB5"/>
    <property type="match status" value="1"/>
</dbReference>
<dbReference type="OrthoDB" id="199400at2759"/>
<proteinExistence type="predicted"/>
<dbReference type="EMBL" id="UXSR01005794">
    <property type="protein sequence ID" value="VDD83651.1"/>
    <property type="molecule type" value="Genomic_DNA"/>
</dbReference>